<keyword evidence="7" id="KW-0547">Nucleotide-binding</keyword>
<dbReference type="GO" id="GO:0004828">
    <property type="term" value="F:serine-tRNA ligase activity"/>
    <property type="evidence" value="ECO:0007669"/>
    <property type="project" value="UniProtKB-UniRule"/>
</dbReference>
<evidence type="ECO:0000259" key="17">
    <source>
        <dbReference type="PROSITE" id="PS50862"/>
    </source>
</evidence>
<dbReference type="PANTHER" id="PTHR43697">
    <property type="entry name" value="SERYL-TRNA SYNTHETASE"/>
    <property type="match status" value="1"/>
</dbReference>
<dbReference type="AlphaFoldDB" id="A0A451DE86"/>
<reference evidence="18 19" key="1">
    <citation type="submission" date="2019-02" db="EMBL/GenBank/DDBJ databases">
        <authorList>
            <person name="Manzano-Marin A."/>
            <person name="Manzano-Marin A."/>
        </authorList>
    </citation>
    <scope>NUCLEOTIDE SEQUENCE [LARGE SCALE GENOMIC DNA]</scope>
    <source>
        <strain evidence="18 19">BuCisplendens</strain>
    </source>
</reference>
<dbReference type="Proteomes" id="UP000294413">
    <property type="component" value="Chromosome 1"/>
</dbReference>
<keyword evidence="6 18" id="KW-0436">Ligase</keyword>
<evidence type="ECO:0000256" key="5">
    <source>
        <dbReference type="ARBA" id="ARBA00022490"/>
    </source>
</evidence>
<evidence type="ECO:0000256" key="4">
    <source>
        <dbReference type="ARBA" id="ARBA00012840"/>
    </source>
</evidence>
<feature type="binding site" evidence="16">
    <location>
        <begin position="271"/>
        <end position="273"/>
    </location>
    <ligand>
        <name>ATP</name>
        <dbReference type="ChEBI" id="CHEBI:30616"/>
    </ligand>
</feature>
<evidence type="ECO:0000256" key="7">
    <source>
        <dbReference type="ARBA" id="ARBA00022741"/>
    </source>
</evidence>
<feature type="binding site" evidence="15">
    <location>
        <position position="392"/>
    </location>
    <ligand>
        <name>L-serine</name>
        <dbReference type="ChEBI" id="CHEBI:33384"/>
    </ligand>
</feature>
<evidence type="ECO:0000256" key="9">
    <source>
        <dbReference type="ARBA" id="ARBA00022917"/>
    </source>
</evidence>
<evidence type="ECO:0000256" key="10">
    <source>
        <dbReference type="ARBA" id="ARBA00023146"/>
    </source>
</evidence>
<dbReference type="EC" id="6.1.1.11" evidence="4 14"/>
<evidence type="ECO:0000313" key="19">
    <source>
        <dbReference type="Proteomes" id="UP000294413"/>
    </source>
</evidence>
<evidence type="ECO:0000256" key="11">
    <source>
        <dbReference type="ARBA" id="ARBA00039158"/>
    </source>
</evidence>
<keyword evidence="5" id="KW-0963">Cytoplasm</keyword>
<dbReference type="Pfam" id="PF02403">
    <property type="entry name" value="Seryl_tRNA_N"/>
    <property type="match status" value="1"/>
</dbReference>
<dbReference type="Pfam" id="PF00587">
    <property type="entry name" value="tRNA-synt_2b"/>
    <property type="match status" value="1"/>
</dbReference>
<name>A0A451DE86_9GAMM</name>
<dbReference type="PRINTS" id="PR00981">
    <property type="entry name" value="TRNASYNTHSER"/>
</dbReference>
<evidence type="ECO:0000256" key="8">
    <source>
        <dbReference type="ARBA" id="ARBA00022840"/>
    </source>
</evidence>
<dbReference type="SUPFAM" id="SSF55681">
    <property type="entry name" value="Class II aaRS and biotin synthetases"/>
    <property type="match status" value="1"/>
</dbReference>
<evidence type="ECO:0000256" key="12">
    <source>
        <dbReference type="ARBA" id="ARBA00047929"/>
    </source>
</evidence>
<dbReference type="InterPro" id="IPR002314">
    <property type="entry name" value="aa-tRNA-synt_IIb"/>
</dbReference>
<protein>
    <recommendedName>
        <fullName evidence="11 14">Serine--tRNA ligase</fullName>
        <ecNumber evidence="4 14">6.1.1.11</ecNumber>
    </recommendedName>
</protein>
<evidence type="ECO:0000313" key="18">
    <source>
        <dbReference type="EMBL" id="VFP84963.1"/>
    </source>
</evidence>
<dbReference type="PROSITE" id="PS50862">
    <property type="entry name" value="AA_TRNA_LIGASE_II"/>
    <property type="match status" value="1"/>
</dbReference>
<dbReference type="SUPFAM" id="SSF46589">
    <property type="entry name" value="tRNA-binding arm"/>
    <property type="match status" value="1"/>
</dbReference>
<dbReference type="InterPro" id="IPR002317">
    <property type="entry name" value="Ser-tRNA-ligase_type_1"/>
</dbReference>
<evidence type="ECO:0000256" key="1">
    <source>
        <dbReference type="ARBA" id="ARBA00004496"/>
    </source>
</evidence>
<evidence type="ECO:0000256" key="14">
    <source>
        <dbReference type="NCBIfam" id="TIGR00414"/>
    </source>
</evidence>
<dbReference type="PANTHER" id="PTHR43697:SF1">
    <property type="entry name" value="SERINE--TRNA LIGASE"/>
    <property type="match status" value="1"/>
</dbReference>
<dbReference type="Gene3D" id="1.10.287.40">
    <property type="entry name" value="Serine-tRNA synthetase, tRNA binding domain"/>
    <property type="match status" value="1"/>
</dbReference>
<keyword evidence="10" id="KW-0030">Aminoacyl-tRNA synthetase</keyword>
<keyword evidence="8 16" id="KW-0067">ATP-binding</keyword>
<evidence type="ECO:0000256" key="13">
    <source>
        <dbReference type="ARBA" id="ARBA00048823"/>
    </source>
</evidence>
<proteinExistence type="inferred from homology"/>
<dbReference type="InterPro" id="IPR042103">
    <property type="entry name" value="SerRS_1_N_sf"/>
</dbReference>
<gene>
    <name evidence="18" type="primary">serS</name>
    <name evidence="18" type="ORF">BUCISPPA3004_206</name>
</gene>
<evidence type="ECO:0000256" key="2">
    <source>
        <dbReference type="ARBA" id="ARBA00005045"/>
    </source>
</evidence>
<dbReference type="InterPro" id="IPR015866">
    <property type="entry name" value="Ser-tRNA-synth_1_N"/>
</dbReference>
<feature type="binding site" evidence="15">
    <location>
        <position position="271"/>
    </location>
    <ligand>
        <name>L-serine</name>
        <dbReference type="ChEBI" id="CHEBI:33384"/>
    </ligand>
</feature>
<feature type="binding site" evidence="16">
    <location>
        <begin position="358"/>
        <end position="361"/>
    </location>
    <ligand>
        <name>ATP</name>
        <dbReference type="ChEBI" id="CHEBI:30616"/>
    </ligand>
</feature>
<feature type="binding site" evidence="15">
    <location>
        <position position="294"/>
    </location>
    <ligand>
        <name>L-serine</name>
        <dbReference type="ChEBI" id="CHEBI:33384"/>
    </ligand>
</feature>
<comment type="catalytic activity">
    <reaction evidence="12">
        <text>tRNA(Sec) + L-serine + ATP = L-seryl-tRNA(Sec) + AMP + diphosphate + H(+)</text>
        <dbReference type="Rhea" id="RHEA:42580"/>
        <dbReference type="Rhea" id="RHEA-COMP:9742"/>
        <dbReference type="Rhea" id="RHEA-COMP:10128"/>
        <dbReference type="ChEBI" id="CHEBI:15378"/>
        <dbReference type="ChEBI" id="CHEBI:30616"/>
        <dbReference type="ChEBI" id="CHEBI:33019"/>
        <dbReference type="ChEBI" id="CHEBI:33384"/>
        <dbReference type="ChEBI" id="CHEBI:78442"/>
        <dbReference type="ChEBI" id="CHEBI:78533"/>
        <dbReference type="ChEBI" id="CHEBI:456215"/>
        <dbReference type="EC" id="6.1.1.11"/>
    </reaction>
</comment>
<dbReference type="GO" id="GO:0005737">
    <property type="term" value="C:cytoplasm"/>
    <property type="evidence" value="ECO:0007669"/>
    <property type="project" value="UniProtKB-SubCell"/>
</dbReference>
<dbReference type="GO" id="GO:0005524">
    <property type="term" value="F:ATP binding"/>
    <property type="evidence" value="ECO:0007669"/>
    <property type="project" value="UniProtKB-KW"/>
</dbReference>
<comment type="similarity">
    <text evidence="3">Belongs to the class-II aminoacyl-tRNA synthetase family. Type-1 seryl-tRNA synthetase subfamily.</text>
</comment>
<dbReference type="OrthoDB" id="9804647at2"/>
<dbReference type="GO" id="GO:0006434">
    <property type="term" value="P:seryl-tRNA aminoacylation"/>
    <property type="evidence" value="ECO:0007669"/>
    <property type="project" value="UniProtKB-UniRule"/>
</dbReference>
<keyword evidence="9" id="KW-0648">Protein biosynthesis</keyword>
<evidence type="ECO:0000256" key="15">
    <source>
        <dbReference type="PIRSR" id="PIRSR001529-1"/>
    </source>
</evidence>
<evidence type="ECO:0000256" key="16">
    <source>
        <dbReference type="PIRSR" id="PIRSR001529-2"/>
    </source>
</evidence>
<evidence type="ECO:0000256" key="6">
    <source>
        <dbReference type="ARBA" id="ARBA00022598"/>
    </source>
</evidence>
<dbReference type="PIRSF" id="PIRSF001529">
    <property type="entry name" value="Ser-tRNA-synth_IIa"/>
    <property type="match status" value="1"/>
</dbReference>
<dbReference type="EMBL" id="LR217722">
    <property type="protein sequence ID" value="VFP84963.1"/>
    <property type="molecule type" value="Genomic_DNA"/>
</dbReference>
<dbReference type="InterPro" id="IPR006195">
    <property type="entry name" value="aa-tRNA-synth_II"/>
</dbReference>
<sequence>MLNFNAVKDNYFFYQDLLKKKNYILNIDKLKELEKKRKKIQIFSEKKISEHKRMSKHLVYRKKFFNDCDVFKNQIIASRLAINSLKKKLEKIKKKIYKILIFVPNIPHHDVPIGTGEKNNKKIYSWGKKKKYNFSIIDHIEIGNKLQGFDWKTSSVISGSGYVIMKGPIAHLHRALGQFMLDVHTQIHGYEEVYVPHIVKDSCMFGTGQLPKFKSDLFHTYTLHNDHQKNRYDKLFLIPTSEVPLVNLVQNKIVLFKELPLKFVALSSCFRAEKNTYGKNVKGLIRNRQFDKVEIIQIVHPLKSENTLEILTQHAEKILQLLRLPYRKILLCTGELGFSSQKTYDLEVWFPFQKIYREVSSCSMIGDFQSRRMNARYKDSSTKKNFFLHTLNGSGLAVGRILAAILENFQCSNGKISIPKVLQKPYMNGMKFLM</sequence>
<dbReference type="RefSeq" id="WP_154048893.1">
    <property type="nucleotide sequence ID" value="NZ_LR217722.1"/>
</dbReference>
<dbReference type="InterPro" id="IPR010978">
    <property type="entry name" value="tRNA-bd_arm"/>
</dbReference>
<comment type="catalytic activity">
    <reaction evidence="13">
        <text>tRNA(Ser) + L-serine + ATP = L-seryl-tRNA(Ser) + AMP + diphosphate + H(+)</text>
        <dbReference type="Rhea" id="RHEA:12292"/>
        <dbReference type="Rhea" id="RHEA-COMP:9669"/>
        <dbReference type="Rhea" id="RHEA-COMP:9703"/>
        <dbReference type="ChEBI" id="CHEBI:15378"/>
        <dbReference type="ChEBI" id="CHEBI:30616"/>
        <dbReference type="ChEBI" id="CHEBI:33019"/>
        <dbReference type="ChEBI" id="CHEBI:33384"/>
        <dbReference type="ChEBI" id="CHEBI:78442"/>
        <dbReference type="ChEBI" id="CHEBI:78533"/>
        <dbReference type="ChEBI" id="CHEBI:456215"/>
        <dbReference type="EC" id="6.1.1.11"/>
    </reaction>
</comment>
<feature type="binding site" evidence="15">
    <location>
        <position position="240"/>
    </location>
    <ligand>
        <name>L-serine</name>
        <dbReference type="ChEBI" id="CHEBI:33384"/>
    </ligand>
</feature>
<comment type="pathway">
    <text evidence="2">Aminoacyl-tRNA biosynthesis; selenocysteinyl-tRNA(Sec) biosynthesis; L-seryl-tRNA(Sec) from L-serine and tRNA(Sec): step 1/1.</text>
</comment>
<dbReference type="NCBIfam" id="TIGR00414">
    <property type="entry name" value="serS"/>
    <property type="match status" value="1"/>
</dbReference>
<organism evidence="18 19">
    <name type="scientific">Buchnera aphidicola</name>
    <name type="common">Cinara splendens</name>
    <dbReference type="NCBI Taxonomy" id="2518979"/>
    <lineage>
        <taxon>Bacteria</taxon>
        <taxon>Pseudomonadati</taxon>
        <taxon>Pseudomonadota</taxon>
        <taxon>Gammaproteobacteria</taxon>
        <taxon>Enterobacterales</taxon>
        <taxon>Erwiniaceae</taxon>
        <taxon>Buchnera</taxon>
    </lineage>
</organism>
<dbReference type="InterPro" id="IPR045864">
    <property type="entry name" value="aa-tRNA-synth_II/BPL/LPL"/>
</dbReference>
<feature type="domain" description="Aminoacyl-transfer RNA synthetases class-II family profile" evidence="17">
    <location>
        <begin position="172"/>
        <end position="419"/>
    </location>
</feature>
<dbReference type="Gene3D" id="3.30.930.10">
    <property type="entry name" value="Bira Bifunctional Protein, Domain 2"/>
    <property type="match status" value="1"/>
</dbReference>
<comment type="subcellular location">
    <subcellularLocation>
        <location evidence="1">Cytoplasm</location>
    </subcellularLocation>
</comment>
<accession>A0A451DE86</accession>
<evidence type="ECO:0000256" key="3">
    <source>
        <dbReference type="ARBA" id="ARBA00010728"/>
    </source>
</evidence>